<reference evidence="2 3" key="1">
    <citation type="submission" date="2024-09" db="EMBL/GenBank/DDBJ databases">
        <title>Chromosome-scale assembly of Riccia fluitans.</title>
        <authorList>
            <person name="Paukszto L."/>
            <person name="Sawicki J."/>
            <person name="Karawczyk K."/>
            <person name="Piernik-Szablinska J."/>
            <person name="Szczecinska M."/>
            <person name="Mazdziarz M."/>
        </authorList>
    </citation>
    <scope>NUCLEOTIDE SEQUENCE [LARGE SCALE GENOMIC DNA]</scope>
    <source>
        <strain evidence="2">Rf_01</strain>
        <tissue evidence="2">Aerial parts of the thallus</tissue>
    </source>
</reference>
<dbReference type="PANTHER" id="PTHR16057:SF1">
    <property type="entry name" value="PROTEIN LINES HOMOLOG 1"/>
    <property type="match status" value="1"/>
</dbReference>
<dbReference type="Proteomes" id="UP001605036">
    <property type="component" value="Unassembled WGS sequence"/>
</dbReference>
<keyword evidence="3" id="KW-1185">Reference proteome</keyword>
<dbReference type="EMBL" id="JBHFFA010000002">
    <property type="protein sequence ID" value="KAL2644942.1"/>
    <property type="molecule type" value="Genomic_DNA"/>
</dbReference>
<comment type="caution">
    <text evidence="2">The sequence shown here is derived from an EMBL/GenBank/DDBJ whole genome shotgun (WGS) entry which is preliminary data.</text>
</comment>
<organism evidence="2 3">
    <name type="scientific">Riccia fluitans</name>
    <dbReference type="NCBI Taxonomy" id="41844"/>
    <lineage>
        <taxon>Eukaryota</taxon>
        <taxon>Viridiplantae</taxon>
        <taxon>Streptophyta</taxon>
        <taxon>Embryophyta</taxon>
        <taxon>Marchantiophyta</taxon>
        <taxon>Marchantiopsida</taxon>
        <taxon>Marchantiidae</taxon>
        <taxon>Marchantiales</taxon>
        <taxon>Ricciaceae</taxon>
        <taxon>Riccia</taxon>
    </lineage>
</organism>
<name>A0ABD1ZEZ6_9MARC</name>
<evidence type="ECO:0000313" key="2">
    <source>
        <dbReference type="EMBL" id="KAL2644942.1"/>
    </source>
</evidence>
<dbReference type="PANTHER" id="PTHR16057">
    <property type="entry name" value="WINS1, 2 PROTEIN"/>
    <property type="match status" value="1"/>
</dbReference>
<dbReference type="AlphaFoldDB" id="A0ABD1ZEZ6"/>
<accession>A0ABD1ZEZ6</accession>
<proteinExistence type="predicted"/>
<sequence>MWNESLILTRLTQAKKFLEGSALQAAQGEDFSLWQIRIRTISTHRTGEGGVNDLEIAYEKASEKEDESSFGVKFLLGALKCPDHVVSYSAVKALVALSEFLRHTRKDLWPTFLLALWKDAQHWVARPEPSSLPKSQMYWKAFLQNGNSDFSSQTQTDACLIGASNSLQTLQQSLKRCYSLIDQNTEAEVPRRKCLEDLEIFLCLLTTRVDKVTTAICAAQDEDMKGLSRELVLGALLRLLCTGATILRLILSEKSRQNVSCGAYLDLTQVLIPIISRSALGVHKNCEGRRCISPYLRHKLLMFMLKLSDWFDSRPSLAVSCYTAFSHFGSDLLDFSLQMDKDDKISSDESPFAESLLASSTMGVPRVPSIPRLQRRALILLFKVSDATYPSADDDSIVRPAKRSLEQLYPACTCKLSSRVYLRDWMKKQYHSRVCGNTEDMLLGLSGICGWVNELATKLIQLYLEEDDFLFMMMMQLLNMPFLSSIFTCLRHPTEDMFCRIVVEAFVPARLFRAFLTGIRFDHTTIEKLLISKTTGILCLTYLMRSLRYVSESWPEFIQKSPCAVLDDLALSRSQELEEMKIPSLWCTLCSYEHMSRQGLVPNDQGAIRDFITCRGNEQEVRDSTTGDSVCGKKRADRSLLLKVTECLRRLKVRIEDTNEHAGFPYNPTPLLKRLTTVVDLLDSHFE</sequence>
<evidence type="ECO:0000259" key="1">
    <source>
        <dbReference type="Pfam" id="PF14694"/>
    </source>
</evidence>
<dbReference type="InterPro" id="IPR032794">
    <property type="entry name" value="LINES_N"/>
</dbReference>
<gene>
    <name evidence="2" type="ORF">R1flu_012529</name>
</gene>
<protein>
    <recommendedName>
        <fullName evidence="1">Protein Lines N-terminal domain-containing protein</fullName>
    </recommendedName>
</protein>
<feature type="domain" description="Protein Lines N-terminal" evidence="1">
    <location>
        <begin position="455"/>
        <end position="559"/>
    </location>
</feature>
<evidence type="ECO:0000313" key="3">
    <source>
        <dbReference type="Proteomes" id="UP001605036"/>
    </source>
</evidence>
<dbReference type="InterPro" id="IPR024875">
    <property type="entry name" value="Protein_Lines"/>
</dbReference>
<dbReference type="Pfam" id="PF14694">
    <property type="entry name" value="LINES_N"/>
    <property type="match status" value="1"/>
</dbReference>